<evidence type="ECO:0000313" key="3">
    <source>
        <dbReference type="Proteomes" id="UP001501725"/>
    </source>
</evidence>
<evidence type="ECO:0000256" key="1">
    <source>
        <dbReference type="SAM" id="SignalP"/>
    </source>
</evidence>
<reference evidence="3" key="1">
    <citation type="journal article" date="2019" name="Int. J. Syst. Evol. Microbiol.">
        <title>The Global Catalogue of Microorganisms (GCM) 10K type strain sequencing project: providing services to taxonomists for standard genome sequencing and annotation.</title>
        <authorList>
            <consortium name="The Broad Institute Genomics Platform"/>
            <consortium name="The Broad Institute Genome Sequencing Center for Infectious Disease"/>
            <person name="Wu L."/>
            <person name="Ma J."/>
        </authorList>
    </citation>
    <scope>NUCLEOTIDE SEQUENCE [LARGE SCALE GENOMIC DNA]</scope>
    <source>
        <strain evidence="3">JCM 17919</strain>
    </source>
</reference>
<keyword evidence="3" id="KW-1185">Reference proteome</keyword>
<organism evidence="2 3">
    <name type="scientific">Flaviaesturariibacter amylovorans</name>
    <dbReference type="NCBI Taxonomy" id="1084520"/>
    <lineage>
        <taxon>Bacteria</taxon>
        <taxon>Pseudomonadati</taxon>
        <taxon>Bacteroidota</taxon>
        <taxon>Chitinophagia</taxon>
        <taxon>Chitinophagales</taxon>
        <taxon>Chitinophagaceae</taxon>
        <taxon>Flaviaestuariibacter</taxon>
    </lineage>
</organism>
<protein>
    <submittedName>
        <fullName evidence="2">Uncharacterized protein</fullName>
    </submittedName>
</protein>
<proteinExistence type="predicted"/>
<name>A0ABP8HEH7_9BACT</name>
<dbReference type="RefSeq" id="WP_345257036.1">
    <property type="nucleotide sequence ID" value="NZ_BAABGY010000011.1"/>
</dbReference>
<sequence>MRKKLLHVLLVFTGALLAFNTADDVLSDVGTSISEVKKMTVESVYAGHFSMPWVDGKVRNACKNLPAGVREATMLSLGKVVKDYVASPEFQKDYFAYIDANVRGPELKDDEKTAAERKRMEAYELGHLKDPLSLQGAVMYLEAQSSTSKMMLDMLKDNPDMPMGKLKKSDFEHIQKEVARIRPLHESDKERFKKEYVAFKVDQELRSERMSQEQDLEANAKRKEELRDYKTIIRRELGEFLQATEGINFKAATQPKGSRIVFVDPAYEAKPNDWKFYYRCGPEAVKGARAFAFQWLKELN</sequence>
<evidence type="ECO:0000313" key="2">
    <source>
        <dbReference type="EMBL" id="GAA4338185.1"/>
    </source>
</evidence>
<keyword evidence="1" id="KW-0732">Signal</keyword>
<feature type="chain" id="PRO_5046652436" evidence="1">
    <location>
        <begin position="19"/>
        <end position="300"/>
    </location>
</feature>
<feature type="signal peptide" evidence="1">
    <location>
        <begin position="1"/>
        <end position="18"/>
    </location>
</feature>
<dbReference type="Proteomes" id="UP001501725">
    <property type="component" value="Unassembled WGS sequence"/>
</dbReference>
<dbReference type="EMBL" id="BAABGY010000011">
    <property type="protein sequence ID" value="GAA4338185.1"/>
    <property type="molecule type" value="Genomic_DNA"/>
</dbReference>
<comment type="caution">
    <text evidence="2">The sequence shown here is derived from an EMBL/GenBank/DDBJ whole genome shotgun (WGS) entry which is preliminary data.</text>
</comment>
<gene>
    <name evidence="2" type="ORF">GCM10023184_34460</name>
</gene>
<accession>A0ABP8HEH7</accession>